<evidence type="ECO:0000313" key="1">
    <source>
        <dbReference type="EMBL" id="BAJ73547.1"/>
    </source>
</evidence>
<dbReference type="Proteomes" id="UP000008975">
    <property type="component" value="Chromosome"/>
</dbReference>
<evidence type="ECO:0000313" key="2">
    <source>
        <dbReference type="Proteomes" id="UP000008975"/>
    </source>
</evidence>
<dbReference type="STRING" id="979556.MTES_0583"/>
<dbReference type="KEGG" id="mts:MTES_0583"/>
<protein>
    <submittedName>
        <fullName evidence="1">Argininosuccinate lyase</fullName>
    </submittedName>
</protein>
<keyword evidence="1" id="KW-0456">Lyase</keyword>
<dbReference type="HOGENOM" id="CLU_2106171_0_0_11"/>
<name>E8NC99_MICTS</name>
<proteinExistence type="predicted"/>
<sequence>MPPVVVVVQHHVLGLEGPHTRIRRDAPSAVAGGDVDDAHAIAECRLVDEGIDLGRVTAVVDDDDLPVVGPLRGDVAERPTEERRAVAGADDDPGACRHAFEHRGGRSRRVLVESA</sequence>
<dbReference type="EMBL" id="AP012052">
    <property type="protein sequence ID" value="BAJ73547.1"/>
    <property type="molecule type" value="Genomic_DNA"/>
</dbReference>
<gene>
    <name evidence="1" type="ordered locus">MTES_0583</name>
</gene>
<organism evidence="1 2">
    <name type="scientific">Microbacterium testaceum (strain StLB037)</name>
    <dbReference type="NCBI Taxonomy" id="979556"/>
    <lineage>
        <taxon>Bacteria</taxon>
        <taxon>Bacillati</taxon>
        <taxon>Actinomycetota</taxon>
        <taxon>Actinomycetes</taxon>
        <taxon>Micrococcales</taxon>
        <taxon>Microbacteriaceae</taxon>
        <taxon>Microbacterium</taxon>
    </lineage>
</organism>
<reference evidence="1 2" key="1">
    <citation type="journal article" date="2011" name="J. Bacteriol.">
        <title>Genome sequence of Microbacterium testaceum StLB037, an N-acylhomoserine lactone-degrading bacterium isolated from potato leaves.</title>
        <authorList>
            <person name="Morohoshi T."/>
            <person name="Wang W.-Z."/>
            <person name="Someya N."/>
            <person name="Ikeda T."/>
        </authorList>
    </citation>
    <scope>NUCLEOTIDE SEQUENCE [LARGE SCALE GENOMIC DNA]</scope>
    <source>
        <strain evidence="1 2">StLB037</strain>
    </source>
</reference>
<dbReference type="GO" id="GO:0016829">
    <property type="term" value="F:lyase activity"/>
    <property type="evidence" value="ECO:0007669"/>
    <property type="project" value="UniProtKB-KW"/>
</dbReference>
<accession>E8NC99</accession>
<reference key="2">
    <citation type="submission" date="2011-02" db="EMBL/GenBank/DDBJ databases">
        <title>Genome sequence of Microbacterium testaceum StLB037.</title>
        <authorList>
            <person name="Morohoshi T."/>
            <person name="Wang W.Z."/>
            <person name="Someya N."/>
            <person name="Ikeda T."/>
        </authorList>
    </citation>
    <scope>NUCLEOTIDE SEQUENCE</scope>
    <source>
        <strain>StLB037</strain>
    </source>
</reference>
<dbReference type="AlphaFoldDB" id="E8NC99"/>